<dbReference type="InterPro" id="IPR001138">
    <property type="entry name" value="Zn2Cys6_DnaBD"/>
</dbReference>
<evidence type="ECO:0000256" key="3">
    <source>
        <dbReference type="ARBA" id="ARBA00023125"/>
    </source>
</evidence>
<proteinExistence type="predicted"/>
<dbReference type="Pfam" id="PF00172">
    <property type="entry name" value="Zn_clus"/>
    <property type="match status" value="1"/>
</dbReference>
<evidence type="ECO:0000256" key="1">
    <source>
        <dbReference type="ARBA" id="ARBA00022833"/>
    </source>
</evidence>
<evidence type="ECO:0000256" key="2">
    <source>
        <dbReference type="ARBA" id="ARBA00023015"/>
    </source>
</evidence>
<dbReference type="CDD" id="cd00067">
    <property type="entry name" value="GAL4"/>
    <property type="match status" value="1"/>
</dbReference>
<feature type="region of interest" description="Disordered" evidence="6">
    <location>
        <begin position="139"/>
        <end position="188"/>
    </location>
</feature>
<name>A0ABR4JAJ9_9EURO</name>
<dbReference type="CDD" id="cd12148">
    <property type="entry name" value="fungal_TF_MHR"/>
    <property type="match status" value="1"/>
</dbReference>
<dbReference type="SUPFAM" id="SSF57701">
    <property type="entry name" value="Zn2/Cys6 DNA-binding domain"/>
    <property type="match status" value="1"/>
</dbReference>
<sequence length="644" mass="72031">MPRKRSFSGFSFCRVPNAEAERSTIVAGDPRKLVDAAQDFRSPHRVESKVLTQERCLPPSTGYSQQRHGLYISNVAPAQESTESDQVQEMEQVRPLRDRAHVVCVECHARKVRCDLQDKPDKICSNCRRVNHPCVRRDGVRTRRKPASRRPASTGISAPGVPLDNGHSTTLVRPTRATSDDGAASTNTRLPKGFISHATVMHYDPLAEGVNAAATYPQSLDVTRSILSLTEADVLPRPSMLRALTDAYFQNVHPFYPIVDESDLVGSGASVLLQQAVCLAGSMTQHNSEMVLFCRSQYEKVKTLIYLNHEADNVAILKTNSDRLATACWGRPSAFRHLPDFDIPPLTEQDFPSRGRRPMVFLQALKLSGILDTITKISLDRSRMTSDAAKKSVDGLCNWIRNLPEELRLFGPDNARRAFWRPLVELHIWYFVTIILLQLLDSARFPWKIACSSFAAASCIARLYEEIECREETSRLLQIHGFFCMVAAVPLICHPHELQDVNTSREEEVDIICGVLSQMRRRYGGSDLVLRKIRRLRTEMSPDNGCTIGRQSNDADIRSMPATSSIQSRLDELFPFPHEFSSALTLLRADADYTGYIGGSQSELGDSEMYEFSSSAHMDLADMLLMDFPLDGFGSSGDSFTIDL</sequence>
<evidence type="ECO:0000313" key="9">
    <source>
        <dbReference type="Proteomes" id="UP001610444"/>
    </source>
</evidence>
<keyword evidence="4" id="KW-0804">Transcription</keyword>
<organism evidence="8 9">
    <name type="scientific">Aspergillus pseudodeflectus</name>
    <dbReference type="NCBI Taxonomy" id="176178"/>
    <lineage>
        <taxon>Eukaryota</taxon>
        <taxon>Fungi</taxon>
        <taxon>Dikarya</taxon>
        <taxon>Ascomycota</taxon>
        <taxon>Pezizomycotina</taxon>
        <taxon>Eurotiomycetes</taxon>
        <taxon>Eurotiomycetidae</taxon>
        <taxon>Eurotiales</taxon>
        <taxon>Aspergillaceae</taxon>
        <taxon>Aspergillus</taxon>
        <taxon>Aspergillus subgen. Nidulantes</taxon>
    </lineage>
</organism>
<accession>A0ABR4JAJ9</accession>
<feature type="domain" description="Zn(2)-C6 fungal-type" evidence="7">
    <location>
        <begin position="103"/>
        <end position="136"/>
    </location>
</feature>
<dbReference type="EMBL" id="JBFXLR010000103">
    <property type="protein sequence ID" value="KAL2837076.1"/>
    <property type="molecule type" value="Genomic_DNA"/>
</dbReference>
<evidence type="ECO:0000256" key="5">
    <source>
        <dbReference type="ARBA" id="ARBA00023242"/>
    </source>
</evidence>
<dbReference type="SMART" id="SM00066">
    <property type="entry name" value="GAL4"/>
    <property type="match status" value="1"/>
</dbReference>
<keyword evidence="1" id="KW-0862">Zinc</keyword>
<dbReference type="GeneID" id="98162554"/>
<protein>
    <recommendedName>
        <fullName evidence="7">Zn(2)-C6 fungal-type domain-containing protein</fullName>
    </recommendedName>
</protein>
<dbReference type="Proteomes" id="UP001610444">
    <property type="component" value="Unassembled WGS sequence"/>
</dbReference>
<dbReference type="PANTHER" id="PTHR47171">
    <property type="entry name" value="FARA-RELATED"/>
    <property type="match status" value="1"/>
</dbReference>
<keyword evidence="2" id="KW-0805">Transcription regulation</keyword>
<dbReference type="InterPro" id="IPR052073">
    <property type="entry name" value="Amide_Lactam_Regulators"/>
</dbReference>
<evidence type="ECO:0000256" key="4">
    <source>
        <dbReference type="ARBA" id="ARBA00023163"/>
    </source>
</evidence>
<dbReference type="RefSeq" id="XP_070892376.1">
    <property type="nucleotide sequence ID" value="XM_071047390.1"/>
</dbReference>
<keyword evidence="5" id="KW-0539">Nucleus</keyword>
<evidence type="ECO:0000313" key="8">
    <source>
        <dbReference type="EMBL" id="KAL2837076.1"/>
    </source>
</evidence>
<dbReference type="PANTHER" id="PTHR47171:SF3">
    <property type="entry name" value="FARA-RELATED"/>
    <property type="match status" value="1"/>
</dbReference>
<comment type="caution">
    <text evidence="8">The sequence shown here is derived from an EMBL/GenBank/DDBJ whole genome shotgun (WGS) entry which is preliminary data.</text>
</comment>
<dbReference type="PROSITE" id="PS50048">
    <property type="entry name" value="ZN2_CY6_FUNGAL_2"/>
    <property type="match status" value="1"/>
</dbReference>
<keyword evidence="9" id="KW-1185">Reference proteome</keyword>
<dbReference type="Gene3D" id="4.10.240.10">
    <property type="entry name" value="Zn(2)-C6 fungal-type DNA-binding domain"/>
    <property type="match status" value="1"/>
</dbReference>
<keyword evidence="3" id="KW-0238">DNA-binding</keyword>
<evidence type="ECO:0000259" key="7">
    <source>
        <dbReference type="PROSITE" id="PS50048"/>
    </source>
</evidence>
<dbReference type="InterPro" id="IPR036864">
    <property type="entry name" value="Zn2-C6_fun-type_DNA-bd_sf"/>
</dbReference>
<evidence type="ECO:0000256" key="6">
    <source>
        <dbReference type="SAM" id="MobiDB-lite"/>
    </source>
</evidence>
<gene>
    <name evidence="8" type="ORF">BJX68DRAFT_273214</name>
</gene>
<reference evidence="8 9" key="1">
    <citation type="submission" date="2024-07" db="EMBL/GenBank/DDBJ databases">
        <title>Section-level genome sequencing and comparative genomics of Aspergillus sections Usti and Cavernicolus.</title>
        <authorList>
            <consortium name="Lawrence Berkeley National Laboratory"/>
            <person name="Nybo J.L."/>
            <person name="Vesth T.C."/>
            <person name="Theobald S."/>
            <person name="Frisvad J.C."/>
            <person name="Larsen T.O."/>
            <person name="Kjaerboelling I."/>
            <person name="Rothschild-Mancinelli K."/>
            <person name="Lyhne E.K."/>
            <person name="Kogle M.E."/>
            <person name="Barry K."/>
            <person name="Clum A."/>
            <person name="Na H."/>
            <person name="Ledsgaard L."/>
            <person name="Lin J."/>
            <person name="Lipzen A."/>
            <person name="Kuo A."/>
            <person name="Riley R."/>
            <person name="Mondo S."/>
            <person name="LaButti K."/>
            <person name="Haridas S."/>
            <person name="Pangalinan J."/>
            <person name="Salamov A.A."/>
            <person name="Simmons B.A."/>
            <person name="Magnuson J.K."/>
            <person name="Chen J."/>
            <person name="Drula E."/>
            <person name="Henrissat B."/>
            <person name="Wiebenga A."/>
            <person name="Lubbers R.J."/>
            <person name="Gomes A.C."/>
            <person name="Macurrencykelacurrency M.R."/>
            <person name="Stajich J."/>
            <person name="Grigoriev I.V."/>
            <person name="Mortensen U.H."/>
            <person name="De vries R.P."/>
            <person name="Baker S.E."/>
            <person name="Andersen M.R."/>
        </authorList>
    </citation>
    <scope>NUCLEOTIDE SEQUENCE [LARGE SCALE GENOMIC DNA]</scope>
    <source>
        <strain evidence="8 9">CBS 756.74</strain>
    </source>
</reference>
<dbReference type="PROSITE" id="PS00463">
    <property type="entry name" value="ZN2_CY6_FUNGAL_1"/>
    <property type="match status" value="1"/>
</dbReference>